<reference evidence="3" key="1">
    <citation type="submission" date="2019-04" db="EMBL/GenBank/DDBJ databases">
        <title>Nocardioides xinjiangensis sp. nov.</title>
        <authorList>
            <person name="Liu S."/>
        </authorList>
    </citation>
    <scope>NUCLEOTIDE SEQUENCE [LARGE SCALE GENOMIC DNA]</scope>
    <source>
        <strain evidence="3">18</strain>
    </source>
</reference>
<feature type="transmembrane region" description="Helical" evidence="1">
    <location>
        <begin position="6"/>
        <end position="28"/>
    </location>
</feature>
<name>A0A4S8QC02_9ACTN</name>
<dbReference type="RefSeq" id="WP_136534091.1">
    <property type="nucleotide sequence ID" value="NZ_STGY01000031.1"/>
</dbReference>
<keyword evidence="1" id="KW-0472">Membrane</keyword>
<organism evidence="2 3">
    <name type="scientific">Glycomyces buryatensis</name>
    <dbReference type="NCBI Taxonomy" id="2570927"/>
    <lineage>
        <taxon>Bacteria</taxon>
        <taxon>Bacillati</taxon>
        <taxon>Actinomycetota</taxon>
        <taxon>Actinomycetes</taxon>
        <taxon>Glycomycetales</taxon>
        <taxon>Glycomycetaceae</taxon>
        <taxon>Glycomyces</taxon>
    </lineage>
</organism>
<keyword evidence="1" id="KW-1133">Transmembrane helix</keyword>
<proteinExistence type="predicted"/>
<keyword evidence="1" id="KW-0812">Transmembrane</keyword>
<comment type="caution">
    <text evidence="2">The sequence shown here is derived from an EMBL/GenBank/DDBJ whole genome shotgun (WGS) entry which is preliminary data.</text>
</comment>
<dbReference type="AlphaFoldDB" id="A0A4S8QC02"/>
<dbReference type="Proteomes" id="UP000308760">
    <property type="component" value="Unassembled WGS sequence"/>
</dbReference>
<evidence type="ECO:0000256" key="1">
    <source>
        <dbReference type="SAM" id="Phobius"/>
    </source>
</evidence>
<keyword evidence="3" id="KW-1185">Reference proteome</keyword>
<sequence>MDTNKLVSIVFTVLCVGGFVALMIAAIWKVSRQKRANKPILKQQGALLPQWAGRHGFTYAAQDDRALGISSRPPLGEMTTATEKQGGVHTLHWAQVSATFENIKAPEWVRAEHVMNGSVGGRQAVVFQYHLRPEPGDDDVDGVVGLIMHLLVGRHIQRKMQDVDEVFRTVVAVRLPGSTPFLAVAPKPPGSKLVEGRGLRDMKLEHHGFNEKFLVHSQLDRFSLDVLHSQTIEWMMGEPLLQDSGFLNRVGFVVDNGWCYLMGMSALDAGRLDAQLALVEQFVSRIPRHVWAGN</sequence>
<dbReference type="OrthoDB" id="3812641at2"/>
<evidence type="ECO:0000313" key="2">
    <source>
        <dbReference type="EMBL" id="THV42047.1"/>
    </source>
</evidence>
<accession>A0A4S8QC02</accession>
<evidence type="ECO:0000313" key="3">
    <source>
        <dbReference type="Proteomes" id="UP000308760"/>
    </source>
</evidence>
<dbReference type="EMBL" id="STGY01000031">
    <property type="protein sequence ID" value="THV42047.1"/>
    <property type="molecule type" value="Genomic_DNA"/>
</dbReference>
<reference evidence="2 3" key="2">
    <citation type="submission" date="2019-05" db="EMBL/GenBank/DDBJ databases">
        <title>Glycomyces buryatensis sp. nov.</title>
        <authorList>
            <person name="Nikitina E."/>
        </authorList>
    </citation>
    <scope>NUCLEOTIDE SEQUENCE [LARGE SCALE GENOMIC DNA]</scope>
    <source>
        <strain evidence="2 3">18</strain>
    </source>
</reference>
<evidence type="ECO:0008006" key="4">
    <source>
        <dbReference type="Google" id="ProtNLM"/>
    </source>
</evidence>
<gene>
    <name evidence="2" type="ORF">FAB82_08360</name>
</gene>
<protein>
    <recommendedName>
        <fullName evidence="4">DUF3137 domain-containing protein</fullName>
    </recommendedName>
</protein>